<sequence>MLGLPMLAIPRALSPIPDEKPRAVSSSFSIPAPSSQVFRHQKIMVVLTIDGKGFTVTTGRVSYSSDQHSRKILRKVLANTGDQKVFFKDVRIKNYYKRIFRKSKLPYQNFILSDREKLSPCVFCHKRCHRWVAIQKGIAKFNHMQMDPIPH</sequence>
<evidence type="ECO:0000313" key="2">
    <source>
        <dbReference type="Proteomes" id="UP000499080"/>
    </source>
</evidence>
<organism evidence="1 2">
    <name type="scientific">Araneus ventricosus</name>
    <name type="common">Orbweaver spider</name>
    <name type="synonym">Epeira ventricosa</name>
    <dbReference type="NCBI Taxonomy" id="182803"/>
    <lineage>
        <taxon>Eukaryota</taxon>
        <taxon>Metazoa</taxon>
        <taxon>Ecdysozoa</taxon>
        <taxon>Arthropoda</taxon>
        <taxon>Chelicerata</taxon>
        <taxon>Arachnida</taxon>
        <taxon>Araneae</taxon>
        <taxon>Araneomorphae</taxon>
        <taxon>Entelegynae</taxon>
        <taxon>Araneoidea</taxon>
        <taxon>Araneidae</taxon>
        <taxon>Araneus</taxon>
    </lineage>
</organism>
<proteinExistence type="predicted"/>
<reference evidence="1 2" key="1">
    <citation type="journal article" date="2019" name="Sci. Rep.">
        <title>Orb-weaving spider Araneus ventricosus genome elucidates the spidroin gene catalogue.</title>
        <authorList>
            <person name="Kono N."/>
            <person name="Nakamura H."/>
            <person name="Ohtoshi R."/>
            <person name="Moran D.A.P."/>
            <person name="Shinohara A."/>
            <person name="Yoshida Y."/>
            <person name="Fujiwara M."/>
            <person name="Mori M."/>
            <person name="Tomita M."/>
            <person name="Arakawa K."/>
        </authorList>
    </citation>
    <scope>NUCLEOTIDE SEQUENCE [LARGE SCALE GENOMIC DNA]</scope>
</reference>
<evidence type="ECO:0000313" key="1">
    <source>
        <dbReference type="EMBL" id="GBM62614.1"/>
    </source>
</evidence>
<dbReference type="Proteomes" id="UP000499080">
    <property type="component" value="Unassembled WGS sequence"/>
</dbReference>
<gene>
    <name evidence="1" type="ORF">AVEN_36838_1</name>
</gene>
<dbReference type="EMBL" id="BGPR01102298">
    <property type="protein sequence ID" value="GBM62614.1"/>
    <property type="molecule type" value="Genomic_DNA"/>
</dbReference>
<accession>A0A4Y2HBF6</accession>
<protein>
    <submittedName>
        <fullName evidence="1">Uncharacterized protein</fullName>
    </submittedName>
</protein>
<name>A0A4Y2HBF6_ARAVE</name>
<keyword evidence="2" id="KW-1185">Reference proteome</keyword>
<comment type="caution">
    <text evidence="1">The sequence shown here is derived from an EMBL/GenBank/DDBJ whole genome shotgun (WGS) entry which is preliminary data.</text>
</comment>
<dbReference type="AlphaFoldDB" id="A0A4Y2HBF6"/>